<accession>A0ABR8BDG3</accession>
<comment type="caution">
    <text evidence="1">The sequence shown here is derived from an EMBL/GenBank/DDBJ whole genome shotgun (WGS) entry which is preliminary data.</text>
</comment>
<keyword evidence="2" id="KW-1185">Reference proteome</keyword>
<evidence type="ECO:0000313" key="2">
    <source>
        <dbReference type="Proteomes" id="UP000621307"/>
    </source>
</evidence>
<dbReference type="EMBL" id="JACJQL010000015">
    <property type="protein sequence ID" value="MBD2252137.1"/>
    <property type="molecule type" value="Genomic_DNA"/>
</dbReference>
<evidence type="ECO:0000313" key="1">
    <source>
        <dbReference type="EMBL" id="MBD2252137.1"/>
    </source>
</evidence>
<dbReference type="RefSeq" id="WP_190567752.1">
    <property type="nucleotide sequence ID" value="NZ_JACJQL010000015.1"/>
</dbReference>
<name>A0ABR8BDG3_9NOSO</name>
<sequence length="136" mass="15647">MLNIPNPVINYLLDMILMERSPAYFLVNKDGSLSTWGGDIAKYGFTNLYQGEKFNEQAFFLEGLLPLDDIPLFLPHIKTNNGIALDIHLFPSNEGDWVLLLGSIWDEKYISSIQQRFNDFSLLYQFCMKTNQTKST</sequence>
<proteinExistence type="predicted"/>
<gene>
    <name evidence="1" type="ORF">H6G14_12600</name>
</gene>
<protein>
    <submittedName>
        <fullName evidence="1">Uncharacterized protein</fullName>
    </submittedName>
</protein>
<dbReference type="Proteomes" id="UP000621307">
    <property type="component" value="Unassembled WGS sequence"/>
</dbReference>
<organism evidence="1 2">
    <name type="scientific">Nostoc parmelioides FACHB-3921</name>
    <dbReference type="NCBI Taxonomy" id="2692909"/>
    <lineage>
        <taxon>Bacteria</taxon>
        <taxon>Bacillati</taxon>
        <taxon>Cyanobacteriota</taxon>
        <taxon>Cyanophyceae</taxon>
        <taxon>Nostocales</taxon>
        <taxon>Nostocaceae</taxon>
        <taxon>Nostoc</taxon>
    </lineage>
</organism>
<reference evidence="1 2" key="1">
    <citation type="journal article" date="2020" name="ISME J.">
        <title>Comparative genomics reveals insights into cyanobacterial evolution and habitat adaptation.</title>
        <authorList>
            <person name="Chen M.Y."/>
            <person name="Teng W.K."/>
            <person name="Zhao L."/>
            <person name="Hu C.X."/>
            <person name="Zhou Y.K."/>
            <person name="Han B.P."/>
            <person name="Song L.R."/>
            <person name="Shu W.S."/>
        </authorList>
    </citation>
    <scope>NUCLEOTIDE SEQUENCE [LARGE SCALE GENOMIC DNA]</scope>
    <source>
        <strain evidence="1 2">FACHB-3921</strain>
    </source>
</reference>